<dbReference type="PANTHER" id="PTHR48090">
    <property type="entry name" value="UNDECAPRENYL-PHOSPHATE 4-DEOXY-4-FORMAMIDO-L-ARABINOSE TRANSFERASE-RELATED"/>
    <property type="match status" value="1"/>
</dbReference>
<dbReference type="Proteomes" id="UP000198816">
    <property type="component" value="Unassembled WGS sequence"/>
</dbReference>
<proteinExistence type="predicted"/>
<evidence type="ECO:0000259" key="1">
    <source>
        <dbReference type="Pfam" id="PF00535"/>
    </source>
</evidence>
<reference evidence="3" key="1">
    <citation type="submission" date="2016-10" db="EMBL/GenBank/DDBJ databases">
        <authorList>
            <person name="Varghese N."/>
            <person name="Submissions S."/>
        </authorList>
    </citation>
    <scope>NUCLEOTIDE SEQUENCE [LARGE SCALE GENOMIC DNA]</scope>
    <source>
        <strain evidence="3">DSM 217</strain>
    </source>
</reference>
<evidence type="ECO:0000313" key="2">
    <source>
        <dbReference type="EMBL" id="SDX06462.1"/>
    </source>
</evidence>
<dbReference type="RefSeq" id="WP_093033406.1">
    <property type="nucleotide sequence ID" value="NZ_FNNZ01000013.1"/>
</dbReference>
<sequence>MKGTIVVIPAFNEARTIREVITAVRRLDVDRIILVDDGSTDATATLIHALETQDGAAPRLELIRHRTNRGKGFALASGIARALACGGRRIVTIDADGQHCSGDIPRLERTAMRAPEAIVIAARTEARDAAPPLRRFANEVADFWISWACGRRIEDTQSGFRLYPAAVLARLSVRPRRNAGFAFETELLIDGVAAGAEIRSVPIMTRYLPDRRLSHYRPWQDTWSIIRLVGAKLLGRGLYPTGLLRSLDRGIGSAKDGAAALRDID</sequence>
<dbReference type="Pfam" id="PF00535">
    <property type="entry name" value="Glycos_transf_2"/>
    <property type="match status" value="1"/>
</dbReference>
<keyword evidence="2" id="KW-0808">Transferase</keyword>
<dbReference type="GO" id="GO:0016740">
    <property type="term" value="F:transferase activity"/>
    <property type="evidence" value="ECO:0007669"/>
    <property type="project" value="UniProtKB-KW"/>
</dbReference>
<gene>
    <name evidence="2" type="ORF">SAMN05421783_11393</name>
</gene>
<dbReference type="OrthoDB" id="9811884at2"/>
<dbReference type="InterPro" id="IPR029044">
    <property type="entry name" value="Nucleotide-diphossugar_trans"/>
</dbReference>
<dbReference type="InterPro" id="IPR001173">
    <property type="entry name" value="Glyco_trans_2-like"/>
</dbReference>
<feature type="domain" description="Glycosyltransferase 2-like" evidence="1">
    <location>
        <begin position="6"/>
        <end position="131"/>
    </location>
</feature>
<dbReference type="CDD" id="cd04179">
    <property type="entry name" value="DPM_DPG-synthase_like"/>
    <property type="match status" value="1"/>
</dbReference>
<organism evidence="2 3">
    <name type="scientific">Thiocapsa roseopersicina</name>
    <dbReference type="NCBI Taxonomy" id="1058"/>
    <lineage>
        <taxon>Bacteria</taxon>
        <taxon>Pseudomonadati</taxon>
        <taxon>Pseudomonadota</taxon>
        <taxon>Gammaproteobacteria</taxon>
        <taxon>Chromatiales</taxon>
        <taxon>Chromatiaceae</taxon>
        <taxon>Thiocapsa</taxon>
    </lineage>
</organism>
<dbReference type="Gene3D" id="3.90.550.10">
    <property type="entry name" value="Spore Coat Polysaccharide Biosynthesis Protein SpsA, Chain A"/>
    <property type="match status" value="1"/>
</dbReference>
<dbReference type="STRING" id="1058.SAMN05421783_11393"/>
<keyword evidence="3" id="KW-1185">Reference proteome</keyword>
<dbReference type="EMBL" id="FNNZ01000013">
    <property type="protein sequence ID" value="SDX06462.1"/>
    <property type="molecule type" value="Genomic_DNA"/>
</dbReference>
<accession>A0A1H2YMK6</accession>
<dbReference type="SUPFAM" id="SSF53448">
    <property type="entry name" value="Nucleotide-diphospho-sugar transferases"/>
    <property type="match status" value="1"/>
</dbReference>
<name>A0A1H2YMK6_THIRO</name>
<dbReference type="AlphaFoldDB" id="A0A1H2YMK6"/>
<dbReference type="InterPro" id="IPR050256">
    <property type="entry name" value="Glycosyltransferase_2"/>
</dbReference>
<protein>
    <submittedName>
        <fullName evidence="2">Glycosyl transferase family 2</fullName>
    </submittedName>
</protein>
<dbReference type="PANTHER" id="PTHR48090:SF7">
    <property type="entry name" value="RFBJ PROTEIN"/>
    <property type="match status" value="1"/>
</dbReference>
<evidence type="ECO:0000313" key="3">
    <source>
        <dbReference type="Proteomes" id="UP000198816"/>
    </source>
</evidence>